<gene>
    <name evidence="2" type="ORF">AK812_SmicGene35693</name>
</gene>
<evidence type="ECO:0000256" key="1">
    <source>
        <dbReference type="SAM" id="SignalP"/>
    </source>
</evidence>
<dbReference type="Proteomes" id="UP000186817">
    <property type="component" value="Unassembled WGS sequence"/>
</dbReference>
<sequence length="353" mass="37465">MGRSWRRGLGSSIAAMAFALSLHGAPVATSLPPGFWTKKSNRKDQEGSRSVLTAATFAAAAAAHAGWCWTSTACGSRAAPRFRLRMHAVEIVDAEIISEMPASGGDGQDAPQADPAEAEAAAAVIDAVLQLVEKSGVPVRNQVMEYKAEPSRSPLATCGIPELAPGGTKATQLLVAGLRAKGADADKAEVAAAVLCLMLGGLDEAHNLVTPHCWATPTTFSGPPKLGSTVFREAAYGQVIVHRMEGENLGEFGSGFNNSRYWLGQAFSLGASQHTIFAELRKDAEGFVGTCHDSRCLLRTMGPKWEPSLFNKLCEDVLLTEDPDTLEFCKAVQTRELQLLFEHIMAPDDSAAA</sequence>
<evidence type="ECO:0000313" key="3">
    <source>
        <dbReference type="Proteomes" id="UP000186817"/>
    </source>
</evidence>
<dbReference type="AlphaFoldDB" id="A0A1Q9CKR8"/>
<name>A0A1Q9CKR8_SYMMI</name>
<evidence type="ECO:0000313" key="2">
    <source>
        <dbReference type="EMBL" id="OLP83520.1"/>
    </source>
</evidence>
<reference evidence="2 3" key="1">
    <citation type="submission" date="2016-02" db="EMBL/GenBank/DDBJ databases">
        <title>Genome analysis of coral dinoflagellate symbionts highlights evolutionary adaptations to a symbiotic lifestyle.</title>
        <authorList>
            <person name="Aranda M."/>
            <person name="Li Y."/>
            <person name="Liew Y.J."/>
            <person name="Baumgarten S."/>
            <person name="Simakov O."/>
            <person name="Wilson M."/>
            <person name="Piel J."/>
            <person name="Ashoor H."/>
            <person name="Bougouffa S."/>
            <person name="Bajic V.B."/>
            <person name="Ryu T."/>
            <person name="Ravasi T."/>
            <person name="Bayer T."/>
            <person name="Micklem G."/>
            <person name="Kim H."/>
            <person name="Bhak J."/>
            <person name="Lajeunesse T.C."/>
            <person name="Voolstra C.R."/>
        </authorList>
    </citation>
    <scope>NUCLEOTIDE SEQUENCE [LARGE SCALE GENOMIC DNA]</scope>
    <source>
        <strain evidence="2 3">CCMP2467</strain>
    </source>
</reference>
<comment type="caution">
    <text evidence="2">The sequence shown here is derived from an EMBL/GenBank/DDBJ whole genome shotgun (WGS) entry which is preliminary data.</text>
</comment>
<keyword evidence="3" id="KW-1185">Reference proteome</keyword>
<organism evidence="2 3">
    <name type="scientific">Symbiodinium microadriaticum</name>
    <name type="common">Dinoflagellate</name>
    <name type="synonym">Zooxanthella microadriatica</name>
    <dbReference type="NCBI Taxonomy" id="2951"/>
    <lineage>
        <taxon>Eukaryota</taxon>
        <taxon>Sar</taxon>
        <taxon>Alveolata</taxon>
        <taxon>Dinophyceae</taxon>
        <taxon>Suessiales</taxon>
        <taxon>Symbiodiniaceae</taxon>
        <taxon>Symbiodinium</taxon>
    </lineage>
</organism>
<dbReference type="EMBL" id="LSRX01001110">
    <property type="protein sequence ID" value="OLP83520.1"/>
    <property type="molecule type" value="Genomic_DNA"/>
</dbReference>
<keyword evidence="1" id="KW-0732">Signal</keyword>
<protein>
    <submittedName>
        <fullName evidence="2">Uncharacterized protein</fullName>
    </submittedName>
</protein>
<proteinExistence type="predicted"/>
<feature type="chain" id="PRO_5012005631" evidence="1">
    <location>
        <begin position="31"/>
        <end position="353"/>
    </location>
</feature>
<dbReference type="OrthoDB" id="426946at2759"/>
<feature type="signal peptide" evidence="1">
    <location>
        <begin position="1"/>
        <end position="30"/>
    </location>
</feature>
<accession>A0A1Q9CKR8</accession>